<comment type="caution">
    <text evidence="11">The sequence shown here is derived from an EMBL/GenBank/DDBJ whole genome shotgun (WGS) entry which is preliminary data.</text>
</comment>
<keyword evidence="5 10" id="KW-1133">Transmembrane helix</keyword>
<dbReference type="InterPro" id="IPR003811">
    <property type="entry name" value="G3P_acylTferase_PlsY"/>
</dbReference>
<reference evidence="11 12" key="1">
    <citation type="submission" date="2016-01" db="EMBL/GenBank/DDBJ databases">
        <title>Investigation of taxonomic status of Bacillus aminovorans.</title>
        <authorList>
            <person name="Verma A."/>
            <person name="Pal Y."/>
            <person name="Krishnamurthi S."/>
        </authorList>
    </citation>
    <scope>NUCLEOTIDE SEQUENCE [LARGE SCALE GENOMIC DNA]</scope>
    <source>
        <strain evidence="11 12">DSM 4337</strain>
    </source>
</reference>
<keyword evidence="1 10" id="KW-1003">Cell membrane</keyword>
<dbReference type="Proteomes" id="UP000077271">
    <property type="component" value="Unassembled WGS sequence"/>
</dbReference>
<dbReference type="GO" id="GO:0005886">
    <property type="term" value="C:plasma membrane"/>
    <property type="evidence" value="ECO:0007669"/>
    <property type="project" value="UniProtKB-SubCell"/>
</dbReference>
<keyword evidence="3 10" id="KW-0808">Transferase</keyword>
<feature type="transmembrane region" description="Helical" evidence="10">
    <location>
        <begin position="59"/>
        <end position="81"/>
    </location>
</feature>
<evidence type="ECO:0000256" key="7">
    <source>
        <dbReference type="ARBA" id="ARBA00023136"/>
    </source>
</evidence>
<dbReference type="EMBL" id="LQWZ01000012">
    <property type="protein sequence ID" value="OAH57877.1"/>
    <property type="molecule type" value="Genomic_DNA"/>
</dbReference>
<dbReference type="PANTHER" id="PTHR30309:SF0">
    <property type="entry name" value="GLYCEROL-3-PHOSPHATE ACYLTRANSFERASE-RELATED"/>
    <property type="match status" value="1"/>
</dbReference>
<evidence type="ECO:0000256" key="8">
    <source>
        <dbReference type="ARBA" id="ARBA00023209"/>
    </source>
</evidence>
<comment type="pathway">
    <text evidence="10">Lipid metabolism; phospholipid metabolism.</text>
</comment>
<dbReference type="Pfam" id="PF02660">
    <property type="entry name" value="G3P_acyltransf"/>
    <property type="match status" value="1"/>
</dbReference>
<dbReference type="UniPathway" id="UPA00085"/>
<keyword evidence="11" id="KW-0012">Acyltransferase</keyword>
<dbReference type="EC" id="2.3.1.275" evidence="10"/>
<sequence>MKREIEKLIQALILIIAYLLGSIPSGLIAGKVFFGLDIREHGSGNLGATNSFRVLGKKAGTVVTAVDILKGTVATLLPIWFDAGIHPLIAGLVAVIGHMFPIFAGFRGGKAVATSAGVLLAYSPLVFLFLVAIFVIVLLLTKYVSLASVLAATVAFIYAIIHTIYTNDLPFLAAITAIFFFVLFRHRANIVRLKNKTEPKASFGKKN</sequence>
<dbReference type="GO" id="GO:0043772">
    <property type="term" value="F:acyl-phosphate glycerol-3-phosphate acyltransferase activity"/>
    <property type="evidence" value="ECO:0007669"/>
    <property type="project" value="UniProtKB-UniRule"/>
</dbReference>
<gene>
    <name evidence="10" type="primary">plsY</name>
    <name evidence="11" type="ORF">AWH48_02370</name>
</gene>
<proteinExistence type="inferred from homology"/>
<evidence type="ECO:0000256" key="6">
    <source>
        <dbReference type="ARBA" id="ARBA00023098"/>
    </source>
</evidence>
<evidence type="ECO:0000256" key="10">
    <source>
        <dbReference type="HAMAP-Rule" id="MF_01043"/>
    </source>
</evidence>
<dbReference type="SMART" id="SM01207">
    <property type="entry name" value="G3P_acyltransf"/>
    <property type="match status" value="1"/>
</dbReference>
<keyword evidence="6 10" id="KW-0443">Lipid metabolism</keyword>
<feature type="transmembrane region" description="Helical" evidence="10">
    <location>
        <begin position="88"/>
        <end position="106"/>
    </location>
</feature>
<name>A0A177KXI4_9BACI</name>
<keyword evidence="4 10" id="KW-0812">Transmembrane</keyword>
<comment type="similarity">
    <text evidence="10">Belongs to the PlsY family.</text>
</comment>
<comment type="subcellular location">
    <subcellularLocation>
        <location evidence="10">Cell membrane</location>
        <topology evidence="10">Multi-pass membrane protein</topology>
    </subcellularLocation>
</comment>
<organism evidence="11 12">
    <name type="scientific">Domibacillus aminovorans</name>
    <dbReference type="NCBI Taxonomy" id="29332"/>
    <lineage>
        <taxon>Bacteria</taxon>
        <taxon>Bacillati</taxon>
        <taxon>Bacillota</taxon>
        <taxon>Bacilli</taxon>
        <taxon>Bacillales</taxon>
        <taxon>Bacillaceae</taxon>
        <taxon>Domibacillus</taxon>
    </lineage>
</organism>
<accession>A0A177KXI4</accession>
<feature type="transmembrane region" description="Helical" evidence="10">
    <location>
        <begin position="12"/>
        <end position="34"/>
    </location>
</feature>
<evidence type="ECO:0000256" key="4">
    <source>
        <dbReference type="ARBA" id="ARBA00022692"/>
    </source>
</evidence>
<dbReference type="NCBIfam" id="TIGR00023">
    <property type="entry name" value="glycerol-3-phosphate 1-O-acyltransferase PlsY"/>
    <property type="match status" value="1"/>
</dbReference>
<evidence type="ECO:0000313" key="12">
    <source>
        <dbReference type="Proteomes" id="UP000077271"/>
    </source>
</evidence>
<keyword evidence="8 10" id="KW-0594">Phospholipid biosynthesis</keyword>
<keyword evidence="7 10" id="KW-0472">Membrane</keyword>
<evidence type="ECO:0000313" key="11">
    <source>
        <dbReference type="EMBL" id="OAH57877.1"/>
    </source>
</evidence>
<dbReference type="PANTHER" id="PTHR30309">
    <property type="entry name" value="INNER MEMBRANE PROTEIN YGIH"/>
    <property type="match status" value="1"/>
</dbReference>
<keyword evidence="9 10" id="KW-1208">Phospholipid metabolism</keyword>
<comment type="function">
    <text evidence="10">Catalyzes the transfer of an acyl group from acyl-phosphate (acyl-PO(4)) to glycerol-3-phosphate (G3P) to form lysophosphatidic acid (LPA). This enzyme utilizes acyl-phosphate as fatty acyl donor, but not acyl-CoA or acyl-ACP.</text>
</comment>
<dbReference type="GO" id="GO:0008654">
    <property type="term" value="P:phospholipid biosynthetic process"/>
    <property type="evidence" value="ECO:0007669"/>
    <property type="project" value="UniProtKB-UniRule"/>
</dbReference>
<keyword evidence="2 10" id="KW-0444">Lipid biosynthesis</keyword>
<evidence type="ECO:0000256" key="5">
    <source>
        <dbReference type="ARBA" id="ARBA00022989"/>
    </source>
</evidence>
<dbReference type="HAMAP" id="MF_01043">
    <property type="entry name" value="PlsY"/>
    <property type="match status" value="1"/>
</dbReference>
<evidence type="ECO:0000256" key="1">
    <source>
        <dbReference type="ARBA" id="ARBA00022475"/>
    </source>
</evidence>
<comment type="subunit">
    <text evidence="10">Probably interacts with PlsX.</text>
</comment>
<comment type="catalytic activity">
    <reaction evidence="10">
        <text>an acyl phosphate + sn-glycerol 3-phosphate = a 1-acyl-sn-glycero-3-phosphate + phosphate</text>
        <dbReference type="Rhea" id="RHEA:34075"/>
        <dbReference type="ChEBI" id="CHEBI:43474"/>
        <dbReference type="ChEBI" id="CHEBI:57597"/>
        <dbReference type="ChEBI" id="CHEBI:57970"/>
        <dbReference type="ChEBI" id="CHEBI:59918"/>
        <dbReference type="EC" id="2.3.1.275"/>
    </reaction>
</comment>
<feature type="transmembrane region" description="Helical" evidence="10">
    <location>
        <begin position="146"/>
        <end position="165"/>
    </location>
</feature>
<feature type="transmembrane region" description="Helical" evidence="10">
    <location>
        <begin position="118"/>
        <end position="139"/>
    </location>
</feature>
<dbReference type="AlphaFoldDB" id="A0A177KXI4"/>
<feature type="transmembrane region" description="Helical" evidence="10">
    <location>
        <begin position="171"/>
        <end position="188"/>
    </location>
</feature>
<dbReference type="RefSeq" id="WP_034298484.1">
    <property type="nucleotide sequence ID" value="NZ_LQWZ01000012.1"/>
</dbReference>
<evidence type="ECO:0000256" key="9">
    <source>
        <dbReference type="ARBA" id="ARBA00023264"/>
    </source>
</evidence>
<protein>
    <recommendedName>
        <fullName evidence="10">Glycerol-3-phosphate acyltransferase</fullName>
    </recommendedName>
    <alternativeName>
        <fullName evidence="10">Acyl-PO4 G3P acyltransferase</fullName>
    </alternativeName>
    <alternativeName>
        <fullName evidence="10">Acyl-phosphate--glycerol-3-phosphate acyltransferase</fullName>
    </alternativeName>
    <alternativeName>
        <fullName evidence="10">G3P acyltransferase</fullName>
        <shortName evidence="10">GPAT</shortName>
        <ecNumber evidence="10">2.3.1.275</ecNumber>
    </alternativeName>
    <alternativeName>
        <fullName evidence="10">Lysophosphatidic acid synthase</fullName>
        <shortName evidence="10">LPA synthase</shortName>
    </alternativeName>
</protein>
<evidence type="ECO:0000256" key="2">
    <source>
        <dbReference type="ARBA" id="ARBA00022516"/>
    </source>
</evidence>
<evidence type="ECO:0000256" key="3">
    <source>
        <dbReference type="ARBA" id="ARBA00022679"/>
    </source>
</evidence>